<protein>
    <submittedName>
        <fullName evidence="2">Uncharacterized protein</fullName>
    </submittedName>
</protein>
<gene>
    <name evidence="2" type="ORF">C1I92_26890</name>
</gene>
<comment type="caution">
    <text evidence="2">The sequence shown here is derived from an EMBL/GenBank/DDBJ whole genome shotgun (WGS) entry which is preliminary data.</text>
</comment>
<proteinExistence type="predicted"/>
<reference evidence="2 3" key="1">
    <citation type="submission" date="2018-01" db="EMBL/GenBank/DDBJ databases">
        <title>Draft genome sequence of Jiangella sp. GTF31.</title>
        <authorList>
            <person name="Sahin N."/>
            <person name="Ay H."/>
            <person name="Saygin H."/>
        </authorList>
    </citation>
    <scope>NUCLEOTIDE SEQUENCE [LARGE SCALE GENOMIC DNA]</scope>
    <source>
        <strain evidence="2 3">GTF31</strain>
    </source>
</reference>
<evidence type="ECO:0000313" key="3">
    <source>
        <dbReference type="Proteomes" id="UP000248764"/>
    </source>
</evidence>
<feature type="region of interest" description="Disordered" evidence="1">
    <location>
        <begin position="29"/>
        <end position="59"/>
    </location>
</feature>
<organism evidence="2 3">
    <name type="scientific">Jiangella anatolica</name>
    <dbReference type="NCBI Taxonomy" id="2670374"/>
    <lineage>
        <taxon>Bacteria</taxon>
        <taxon>Bacillati</taxon>
        <taxon>Actinomycetota</taxon>
        <taxon>Actinomycetes</taxon>
        <taxon>Jiangellales</taxon>
        <taxon>Jiangellaceae</taxon>
        <taxon>Jiangella</taxon>
    </lineage>
</organism>
<evidence type="ECO:0000313" key="2">
    <source>
        <dbReference type="EMBL" id="PZF80259.1"/>
    </source>
</evidence>
<accession>A0A2W2BVR4</accession>
<name>A0A2W2BVR4_9ACTN</name>
<keyword evidence="3" id="KW-1185">Reference proteome</keyword>
<dbReference type="EMBL" id="POTW01000094">
    <property type="protein sequence ID" value="PZF80259.1"/>
    <property type="molecule type" value="Genomic_DNA"/>
</dbReference>
<feature type="compositionally biased region" description="Basic and acidic residues" evidence="1">
    <location>
        <begin position="29"/>
        <end position="41"/>
    </location>
</feature>
<sequence length="59" mass="6766">MTDNRSVRAEDGASVRVCSTDELLRLEEVKARERDTQECAKKPATQHRRGDRRAENAPR</sequence>
<dbReference type="AlphaFoldDB" id="A0A2W2BVR4"/>
<dbReference type="Proteomes" id="UP000248764">
    <property type="component" value="Unassembled WGS sequence"/>
</dbReference>
<evidence type="ECO:0000256" key="1">
    <source>
        <dbReference type="SAM" id="MobiDB-lite"/>
    </source>
</evidence>